<name>A0A8S1WMK6_PAROT</name>
<evidence type="ECO:0000313" key="3">
    <source>
        <dbReference type="Proteomes" id="UP000683925"/>
    </source>
</evidence>
<evidence type="ECO:0000313" key="2">
    <source>
        <dbReference type="EMBL" id="CAD8189950.1"/>
    </source>
</evidence>
<protein>
    <recommendedName>
        <fullName evidence="1">RNA 3'-terminal phosphate cyclase domain-containing protein</fullName>
    </recommendedName>
</protein>
<dbReference type="OrthoDB" id="25029at2759"/>
<sequence length="359" mass="40528">MIQNNITTIDGSQYEGGGQMLRSALALSVIFQKEFQIINIRSNRPNPGINNQLLSQIQLISSFVKSELQGVELGSKQMTFKPLEKFVPQNLFCKATTAQSITLILQSLLPISLNTQKPIQLSIQGGTYLNHSPTVFAWTNIFLKLIQEMGIQINLEVIKDGYYPQGGGEVRALIQPINQKLKNYVNTQYSKINQLTCTYLIPSVSAIMQFDNQIVNNLKEHSENNVLPIKSNVKVVNSKKFKKCYGVSLLCHSSKNSYDFTVINDQDKSIDETVHQVINQAKQYFQNQSSFDEHHQDQLILLMALAEGKSEILIGKPSLHTYSLIYVIGLFLPECKIELRETDSKEQYLLSVQGIGYVF</sequence>
<organism evidence="2 3">
    <name type="scientific">Paramecium octaurelia</name>
    <dbReference type="NCBI Taxonomy" id="43137"/>
    <lineage>
        <taxon>Eukaryota</taxon>
        <taxon>Sar</taxon>
        <taxon>Alveolata</taxon>
        <taxon>Ciliophora</taxon>
        <taxon>Intramacronucleata</taxon>
        <taxon>Oligohymenophorea</taxon>
        <taxon>Peniculida</taxon>
        <taxon>Parameciidae</taxon>
        <taxon>Paramecium</taxon>
    </lineage>
</organism>
<evidence type="ECO:0000259" key="1">
    <source>
        <dbReference type="Pfam" id="PF01137"/>
    </source>
</evidence>
<keyword evidence="3" id="KW-1185">Reference proteome</keyword>
<dbReference type="OMA" id="HAKTARW"/>
<feature type="domain" description="RNA 3'-terminal phosphate cyclase" evidence="1">
    <location>
        <begin position="15"/>
        <end position="332"/>
    </location>
</feature>
<accession>A0A8S1WMK6</accession>
<dbReference type="GO" id="GO:0003963">
    <property type="term" value="F:RNA-3'-phosphate cyclase activity"/>
    <property type="evidence" value="ECO:0007669"/>
    <property type="project" value="TreeGrafter"/>
</dbReference>
<dbReference type="EMBL" id="CAJJDP010000095">
    <property type="protein sequence ID" value="CAD8189950.1"/>
    <property type="molecule type" value="Genomic_DNA"/>
</dbReference>
<dbReference type="GO" id="GO:0005634">
    <property type="term" value="C:nucleus"/>
    <property type="evidence" value="ECO:0007669"/>
    <property type="project" value="TreeGrafter"/>
</dbReference>
<dbReference type="InterPro" id="IPR000228">
    <property type="entry name" value="RNA3'_term_phos_cyc"/>
</dbReference>
<dbReference type="PANTHER" id="PTHR11096">
    <property type="entry name" value="RNA 3' TERMINAL PHOSPHATE CYCLASE"/>
    <property type="match status" value="1"/>
</dbReference>
<dbReference type="PANTHER" id="PTHR11096:SF0">
    <property type="entry name" value="RNA 3'-TERMINAL PHOSPHATE CYCLASE"/>
    <property type="match status" value="1"/>
</dbReference>
<gene>
    <name evidence="2" type="ORF">POCTA_138.1.T0960088</name>
</gene>
<dbReference type="GO" id="GO:0006396">
    <property type="term" value="P:RNA processing"/>
    <property type="evidence" value="ECO:0007669"/>
    <property type="project" value="InterPro"/>
</dbReference>
<dbReference type="PIRSF" id="PIRSF005378">
    <property type="entry name" value="RNA3'_term_phos_cycl_euk"/>
    <property type="match status" value="1"/>
</dbReference>
<dbReference type="AlphaFoldDB" id="A0A8S1WMK6"/>
<dbReference type="Pfam" id="PF01137">
    <property type="entry name" value="RTC"/>
    <property type="match status" value="1"/>
</dbReference>
<reference evidence="2" key="1">
    <citation type="submission" date="2021-01" db="EMBL/GenBank/DDBJ databases">
        <authorList>
            <consortium name="Genoscope - CEA"/>
            <person name="William W."/>
        </authorList>
    </citation>
    <scope>NUCLEOTIDE SEQUENCE</scope>
</reference>
<dbReference type="Proteomes" id="UP000683925">
    <property type="component" value="Unassembled WGS sequence"/>
</dbReference>
<proteinExistence type="predicted"/>
<dbReference type="InterPro" id="IPR023797">
    <property type="entry name" value="RNA3'_phos_cyclase_dom"/>
</dbReference>
<comment type="caution">
    <text evidence="2">The sequence shown here is derived from an EMBL/GenBank/DDBJ whole genome shotgun (WGS) entry which is preliminary data.</text>
</comment>